<dbReference type="CDD" id="cd14820">
    <property type="entry name" value="TRAX"/>
    <property type="match status" value="1"/>
</dbReference>
<organism evidence="1 2">
    <name type="scientific">Candidatus Uhrbacteria bacterium CG10_big_fil_rev_8_21_14_0_10_48_16</name>
    <dbReference type="NCBI Taxonomy" id="1975038"/>
    <lineage>
        <taxon>Bacteria</taxon>
        <taxon>Candidatus Uhriibacteriota</taxon>
    </lineage>
</organism>
<dbReference type="AlphaFoldDB" id="A0A2M8LIG3"/>
<dbReference type="Proteomes" id="UP000231436">
    <property type="component" value="Unassembled WGS sequence"/>
</dbReference>
<gene>
    <name evidence="1" type="ORF">COV05_00425</name>
</gene>
<dbReference type="EMBL" id="PFEU01000003">
    <property type="protein sequence ID" value="PJE77227.1"/>
    <property type="molecule type" value="Genomic_DNA"/>
</dbReference>
<protein>
    <recommendedName>
        <fullName evidence="3">Translin family protein</fullName>
    </recommendedName>
</protein>
<dbReference type="PANTHER" id="PTHR10741">
    <property type="entry name" value="TRANSLIN AND TRANSLIN ASSOCIATED PROTEIN X"/>
    <property type="match status" value="1"/>
</dbReference>
<evidence type="ECO:0000313" key="2">
    <source>
        <dbReference type="Proteomes" id="UP000231436"/>
    </source>
</evidence>
<comment type="caution">
    <text evidence="1">The sequence shown here is derived from an EMBL/GenBank/DDBJ whole genome shotgun (WGS) entry which is preliminary data.</text>
</comment>
<evidence type="ECO:0000313" key="1">
    <source>
        <dbReference type="EMBL" id="PJE77227.1"/>
    </source>
</evidence>
<dbReference type="InterPro" id="IPR036081">
    <property type="entry name" value="Translin_sf"/>
</dbReference>
<reference evidence="2" key="1">
    <citation type="submission" date="2017-09" db="EMBL/GenBank/DDBJ databases">
        <title>Depth-based differentiation of microbial function through sediment-hosted aquifers and enrichment of novel symbionts in the deep terrestrial subsurface.</title>
        <authorList>
            <person name="Probst A.J."/>
            <person name="Ladd B."/>
            <person name="Jarett J.K."/>
            <person name="Geller-Mcgrath D.E."/>
            <person name="Sieber C.M.K."/>
            <person name="Emerson J.B."/>
            <person name="Anantharaman K."/>
            <person name="Thomas B.C."/>
            <person name="Malmstrom R."/>
            <person name="Stieglmeier M."/>
            <person name="Klingl A."/>
            <person name="Woyke T."/>
            <person name="Ryan C.M."/>
            <person name="Banfield J.F."/>
        </authorList>
    </citation>
    <scope>NUCLEOTIDE SEQUENCE [LARGE SCALE GENOMIC DNA]</scope>
</reference>
<dbReference type="Pfam" id="PF01997">
    <property type="entry name" value="Translin"/>
    <property type="match status" value="1"/>
</dbReference>
<dbReference type="InterPro" id="IPR002848">
    <property type="entry name" value="Translin_fam"/>
</dbReference>
<name>A0A2M8LIG3_9BACT</name>
<dbReference type="SUPFAM" id="SSF74784">
    <property type="entry name" value="Translin"/>
    <property type="match status" value="1"/>
</dbReference>
<accession>A0A2M8LIG3</accession>
<proteinExistence type="predicted"/>
<dbReference type="GO" id="GO:0043565">
    <property type="term" value="F:sequence-specific DNA binding"/>
    <property type="evidence" value="ECO:0007669"/>
    <property type="project" value="InterPro"/>
</dbReference>
<dbReference type="Gene3D" id="1.20.58.2140">
    <property type="match status" value="1"/>
</dbReference>
<evidence type="ECO:0008006" key="3">
    <source>
        <dbReference type="Google" id="ProtNLM"/>
    </source>
</evidence>
<sequence length="192" mass="21832">MKRPALFDQIKKQYHAHSKARRELIAVSNDALSKSKRAIFALHRDDVKHAQELLVQAGKQFGQIESSFKKFSELKEEGAYRAALEEYAEAQLFLGYLASKMIVKIDARASEPSIYLAGLSDATGELVRYATRQVTLGHPEVVAEVEVVVRLVIEFMLDLDLTGYQRNKFDQAKKNLSRLEQMTYDLAIRNQV</sequence>